<evidence type="ECO:0000313" key="1">
    <source>
        <dbReference type="EMBL" id="CAG8799836.1"/>
    </source>
</evidence>
<dbReference type="Proteomes" id="UP000789366">
    <property type="component" value="Unassembled WGS sequence"/>
</dbReference>
<dbReference type="EMBL" id="CAJVPW010078701">
    <property type="protein sequence ID" value="CAG8799836.1"/>
    <property type="molecule type" value="Genomic_DNA"/>
</dbReference>
<sequence>KAEKEQPERKLGIVKQSNYAMVIESTSEQGQERPKEKCCQTMRIEETQKAKPNQTPMKQSEEKNQYKVKTQEVNKES</sequence>
<keyword evidence="2" id="KW-1185">Reference proteome</keyword>
<organism evidence="1 2">
    <name type="scientific">Cetraspora pellucida</name>
    <dbReference type="NCBI Taxonomy" id="1433469"/>
    <lineage>
        <taxon>Eukaryota</taxon>
        <taxon>Fungi</taxon>
        <taxon>Fungi incertae sedis</taxon>
        <taxon>Mucoromycota</taxon>
        <taxon>Glomeromycotina</taxon>
        <taxon>Glomeromycetes</taxon>
        <taxon>Diversisporales</taxon>
        <taxon>Gigasporaceae</taxon>
        <taxon>Cetraspora</taxon>
    </lineage>
</organism>
<reference evidence="1" key="1">
    <citation type="submission" date="2021-06" db="EMBL/GenBank/DDBJ databases">
        <authorList>
            <person name="Kallberg Y."/>
            <person name="Tangrot J."/>
            <person name="Rosling A."/>
        </authorList>
    </citation>
    <scope>NUCLEOTIDE SEQUENCE</scope>
    <source>
        <strain evidence="1">28 12/20/2015</strain>
    </source>
</reference>
<proteinExistence type="predicted"/>
<accession>A0ACA9RNL8</accession>
<evidence type="ECO:0000313" key="2">
    <source>
        <dbReference type="Proteomes" id="UP000789366"/>
    </source>
</evidence>
<gene>
    <name evidence="1" type="ORF">SPELUC_LOCUS17969</name>
</gene>
<feature type="non-terminal residue" evidence="1">
    <location>
        <position position="1"/>
    </location>
</feature>
<comment type="caution">
    <text evidence="1">The sequence shown here is derived from an EMBL/GenBank/DDBJ whole genome shotgun (WGS) entry which is preliminary data.</text>
</comment>
<protein>
    <submittedName>
        <fullName evidence="1">1294_t:CDS:1</fullName>
    </submittedName>
</protein>
<name>A0ACA9RNL8_9GLOM</name>